<keyword evidence="1 4" id="KW-0479">Metal-binding</keyword>
<keyword evidence="3 4" id="KW-0862">Zinc</keyword>
<reference evidence="6 7" key="1">
    <citation type="journal article" date="2017" name="Environ. Microbiol.">
        <title>Decay of the glycolytic pathway and adaptation to intranuclear parasitism within Enterocytozoonidae microsporidia.</title>
        <authorList>
            <person name="Wiredu Boakye D."/>
            <person name="Jaroenlak P."/>
            <person name="Prachumwat A."/>
            <person name="Williams T.A."/>
            <person name="Bateman K.S."/>
            <person name="Itsathitphaisarn O."/>
            <person name="Sritunyalucksana K."/>
            <person name="Paszkiewicz K.H."/>
            <person name="Moore K.A."/>
            <person name="Stentiford G.D."/>
            <person name="Williams B.A."/>
        </authorList>
    </citation>
    <scope>NUCLEOTIDE SEQUENCE [LARGE SCALE GENOMIC DNA]</scope>
    <source>
        <strain evidence="7">canceri</strain>
    </source>
</reference>
<proteinExistence type="predicted"/>
<dbReference type="Gene3D" id="1.20.120.1350">
    <property type="entry name" value="Pneumovirus matrix protein 2 (M2), zinc-binding domain"/>
    <property type="match status" value="1"/>
</dbReference>
<dbReference type="PROSITE" id="PS50103">
    <property type="entry name" value="ZF_C3H1"/>
    <property type="match status" value="1"/>
</dbReference>
<dbReference type="SMART" id="SM00356">
    <property type="entry name" value="ZnF_C3H1"/>
    <property type="match status" value="1"/>
</dbReference>
<protein>
    <recommendedName>
        <fullName evidence="5">C3H1-type domain-containing protein</fullName>
    </recommendedName>
</protein>
<dbReference type="EMBL" id="LTAI01000044">
    <property type="protein sequence ID" value="ORE00249.1"/>
    <property type="molecule type" value="Genomic_DNA"/>
</dbReference>
<accession>A0A1X0QKF4</accession>
<dbReference type="GO" id="GO:0008270">
    <property type="term" value="F:zinc ion binding"/>
    <property type="evidence" value="ECO:0007669"/>
    <property type="project" value="UniProtKB-KW"/>
</dbReference>
<evidence type="ECO:0000259" key="5">
    <source>
        <dbReference type="PROSITE" id="PS50103"/>
    </source>
</evidence>
<dbReference type="InterPro" id="IPR000571">
    <property type="entry name" value="Znf_CCCH"/>
</dbReference>
<name>A0A1X0QKF4_9MICR</name>
<evidence type="ECO:0000256" key="2">
    <source>
        <dbReference type="ARBA" id="ARBA00022771"/>
    </source>
</evidence>
<dbReference type="VEuPathDB" id="MicrosporidiaDB:A0H76_1825"/>
<feature type="domain" description="C3H1-type" evidence="5">
    <location>
        <begin position="35"/>
        <end position="62"/>
    </location>
</feature>
<evidence type="ECO:0000256" key="4">
    <source>
        <dbReference type="PROSITE-ProRule" id="PRU00723"/>
    </source>
</evidence>
<gene>
    <name evidence="6" type="ORF">A0H76_1825</name>
</gene>
<dbReference type="VEuPathDB" id="MicrosporidiaDB:HERIO_1619"/>
<organism evidence="6 7">
    <name type="scientific">Hepatospora eriocheir</name>
    <dbReference type="NCBI Taxonomy" id="1081669"/>
    <lineage>
        <taxon>Eukaryota</taxon>
        <taxon>Fungi</taxon>
        <taxon>Fungi incertae sedis</taxon>
        <taxon>Microsporidia</taxon>
        <taxon>Hepatosporidae</taxon>
        <taxon>Hepatospora</taxon>
    </lineage>
</organism>
<evidence type="ECO:0000256" key="1">
    <source>
        <dbReference type="ARBA" id="ARBA00022723"/>
    </source>
</evidence>
<keyword evidence="2 4" id="KW-0863">Zinc-finger</keyword>
<sequence>MLEKQKVETVFKLAFVKKFTKLIDQKTIPKLHQPLFKNALCKFYVHNQCNRGNECSFSHKLSDFTDEQILMLVESPLYDSDTTKVEEFKKVSFISPFQNQKH</sequence>
<evidence type="ECO:0000256" key="3">
    <source>
        <dbReference type="ARBA" id="ARBA00022833"/>
    </source>
</evidence>
<evidence type="ECO:0000313" key="7">
    <source>
        <dbReference type="Proteomes" id="UP000192501"/>
    </source>
</evidence>
<evidence type="ECO:0000313" key="6">
    <source>
        <dbReference type="EMBL" id="ORE00249.1"/>
    </source>
</evidence>
<dbReference type="InterPro" id="IPR036855">
    <property type="entry name" value="Znf_CCCH_sf"/>
</dbReference>
<dbReference type="SUPFAM" id="SSF90229">
    <property type="entry name" value="CCCH zinc finger"/>
    <property type="match status" value="1"/>
</dbReference>
<dbReference type="Proteomes" id="UP000192501">
    <property type="component" value="Unassembled WGS sequence"/>
</dbReference>
<dbReference type="AlphaFoldDB" id="A0A1X0QKF4"/>
<comment type="caution">
    <text evidence="6">The sequence shown here is derived from an EMBL/GenBank/DDBJ whole genome shotgun (WGS) entry which is preliminary data.</text>
</comment>
<feature type="zinc finger region" description="C3H1-type" evidence="4">
    <location>
        <begin position="35"/>
        <end position="62"/>
    </location>
</feature>